<protein>
    <recommendedName>
        <fullName evidence="8">Type II secretion system protein GspF domain-containing protein</fullName>
    </recommendedName>
</protein>
<evidence type="ECO:0000313" key="9">
    <source>
        <dbReference type="EMBL" id="MQA40764.1"/>
    </source>
</evidence>
<evidence type="ECO:0000313" key="10">
    <source>
        <dbReference type="Proteomes" id="UP000440498"/>
    </source>
</evidence>
<dbReference type="GO" id="GO:0005886">
    <property type="term" value="C:plasma membrane"/>
    <property type="evidence" value="ECO:0007669"/>
    <property type="project" value="UniProtKB-SubCell"/>
</dbReference>
<dbReference type="AlphaFoldDB" id="A0A6A7N6N4"/>
<keyword evidence="5 7" id="KW-1133">Transmembrane helix</keyword>
<dbReference type="Proteomes" id="UP000440498">
    <property type="component" value="Unassembled WGS sequence"/>
</dbReference>
<evidence type="ECO:0000256" key="3">
    <source>
        <dbReference type="ARBA" id="ARBA00022475"/>
    </source>
</evidence>
<gene>
    <name evidence="9" type="ORF">GEV02_21745</name>
</gene>
<feature type="transmembrane region" description="Helical" evidence="7">
    <location>
        <begin position="156"/>
        <end position="174"/>
    </location>
</feature>
<dbReference type="PANTHER" id="PTHR30012">
    <property type="entry name" value="GENERAL SECRETION PATHWAY PROTEIN"/>
    <property type="match status" value="1"/>
</dbReference>
<evidence type="ECO:0000256" key="5">
    <source>
        <dbReference type="ARBA" id="ARBA00022989"/>
    </source>
</evidence>
<dbReference type="RefSeq" id="WP_152840054.1">
    <property type="nucleotide sequence ID" value="NZ_WHUG01000009.1"/>
</dbReference>
<keyword evidence="6 7" id="KW-0472">Membrane</keyword>
<evidence type="ECO:0000256" key="7">
    <source>
        <dbReference type="SAM" id="Phobius"/>
    </source>
</evidence>
<feature type="transmembrane region" description="Helical" evidence="7">
    <location>
        <begin position="104"/>
        <end position="123"/>
    </location>
</feature>
<keyword evidence="10" id="KW-1185">Reference proteome</keyword>
<organism evidence="9 10">
    <name type="scientific">Rugamonas aquatica</name>
    <dbReference type="NCBI Taxonomy" id="2743357"/>
    <lineage>
        <taxon>Bacteria</taxon>
        <taxon>Pseudomonadati</taxon>
        <taxon>Pseudomonadota</taxon>
        <taxon>Betaproteobacteria</taxon>
        <taxon>Burkholderiales</taxon>
        <taxon>Oxalobacteraceae</taxon>
        <taxon>Telluria group</taxon>
        <taxon>Rugamonas</taxon>
    </lineage>
</organism>
<dbReference type="InterPro" id="IPR018076">
    <property type="entry name" value="T2SS_GspF_dom"/>
</dbReference>
<comment type="subcellular location">
    <subcellularLocation>
        <location evidence="1">Cell membrane</location>
        <topology evidence="1">Multi-pass membrane protein</topology>
    </subcellularLocation>
</comment>
<comment type="caution">
    <text evidence="9">The sequence shown here is derived from an EMBL/GenBank/DDBJ whole genome shotgun (WGS) entry which is preliminary data.</text>
</comment>
<name>A0A6A7N6N4_9BURK</name>
<dbReference type="Pfam" id="PF00482">
    <property type="entry name" value="T2SSF"/>
    <property type="match status" value="1"/>
</dbReference>
<evidence type="ECO:0000256" key="1">
    <source>
        <dbReference type="ARBA" id="ARBA00004651"/>
    </source>
</evidence>
<evidence type="ECO:0000259" key="8">
    <source>
        <dbReference type="Pfam" id="PF00482"/>
    </source>
</evidence>
<reference evidence="9 10" key="1">
    <citation type="submission" date="2019-10" db="EMBL/GenBank/DDBJ databases">
        <title>Two novel species isolated from a subtropical stream in China.</title>
        <authorList>
            <person name="Lu H."/>
        </authorList>
    </citation>
    <scope>NUCLEOTIDE SEQUENCE [LARGE SCALE GENOMIC DNA]</scope>
    <source>
        <strain evidence="9 10">FT29W</strain>
    </source>
</reference>
<evidence type="ECO:0000256" key="4">
    <source>
        <dbReference type="ARBA" id="ARBA00022692"/>
    </source>
</evidence>
<sequence length="345" mass="36871">MMNLKEIQAAAAALGNQLSAGVPVLAATERMARFQPAYAAFWREVAQGASAGQTLSSFLGRVWPATLVSVVRAGEESGTLPVVLERIEATVELQREMYKLMSELAYPVGFGALGLAVFVFFMVKVIPALSSSLGVGNHGFVFELSTWMSGMVAQHWLGMLLGGGGLAGAAAYWLSQADNRSKVADLMLNAPVVGDALRHIAFGIWAHYMALMDATGSIPVTEGLDMTSAALPPSLREGMRRMSVEAVVRGLGDAADPDRQPDGDSRRTWPFYIGNAFLIAEETGRLDVELLRAARAMLKHGKEKLKVALWFANVIALFVSAVLIVGPLAAYYIQLGIALADAMKG</sequence>
<dbReference type="InterPro" id="IPR042094">
    <property type="entry name" value="T2SS_GspF_sf"/>
</dbReference>
<feature type="domain" description="Type II secretion system protein GspF" evidence="8">
    <location>
        <begin position="13"/>
        <end position="127"/>
    </location>
</feature>
<dbReference type="InterPro" id="IPR003004">
    <property type="entry name" value="GspF/PilC"/>
</dbReference>
<comment type="similarity">
    <text evidence="2">Belongs to the GSP F family.</text>
</comment>
<keyword evidence="3" id="KW-1003">Cell membrane</keyword>
<dbReference type="PANTHER" id="PTHR30012:SF0">
    <property type="entry name" value="TYPE II SECRETION SYSTEM PROTEIN F-RELATED"/>
    <property type="match status" value="1"/>
</dbReference>
<evidence type="ECO:0000256" key="2">
    <source>
        <dbReference type="ARBA" id="ARBA00005745"/>
    </source>
</evidence>
<feature type="transmembrane region" description="Helical" evidence="7">
    <location>
        <begin position="307"/>
        <end position="333"/>
    </location>
</feature>
<evidence type="ECO:0000256" key="6">
    <source>
        <dbReference type="ARBA" id="ARBA00023136"/>
    </source>
</evidence>
<accession>A0A6A7N6N4</accession>
<keyword evidence="4 7" id="KW-0812">Transmembrane</keyword>
<proteinExistence type="inferred from homology"/>
<dbReference type="Gene3D" id="1.20.81.30">
    <property type="entry name" value="Type II secretion system (T2SS), domain F"/>
    <property type="match status" value="1"/>
</dbReference>
<dbReference type="EMBL" id="WHUG01000009">
    <property type="protein sequence ID" value="MQA40764.1"/>
    <property type="molecule type" value="Genomic_DNA"/>
</dbReference>